<dbReference type="AlphaFoldDB" id="C0Z5G0"/>
<protein>
    <recommendedName>
        <fullName evidence="3">DUF2313 domain-containing protein</fullName>
    </recommendedName>
</protein>
<dbReference type="Proteomes" id="UP000001877">
    <property type="component" value="Chromosome"/>
</dbReference>
<dbReference type="RefSeq" id="WP_015893319.1">
    <property type="nucleotide sequence ID" value="NC_012491.1"/>
</dbReference>
<accession>C0Z5G0</accession>
<sequence length="183" mass="21571">MIPERYRSMLPQQWYENKVAELHFEGAISALDAHSQKRSDVEQQFLPLTATWGLDVWDWIYFGNKQLMLVDDRRKNIQRKHWGRLPFTMPVLRSLGQTVGDLISVTEDFSKKEIEFEFSLQLPIDLIMLHDMFEQMRPVHVNRERIVIRRSGHLEFKIGTYQTYESITQDCGAFYAGGENDLC</sequence>
<keyword evidence="2" id="KW-1185">Reference proteome</keyword>
<dbReference type="STRING" id="358681.BBR47_50890"/>
<dbReference type="KEGG" id="bbe:BBR47_50890"/>
<evidence type="ECO:0000313" key="2">
    <source>
        <dbReference type="Proteomes" id="UP000001877"/>
    </source>
</evidence>
<gene>
    <name evidence="1" type="ordered locus">BBR47_50890</name>
</gene>
<dbReference type="eggNOG" id="ENOG5033YBJ">
    <property type="taxonomic scope" value="Bacteria"/>
</dbReference>
<proteinExistence type="predicted"/>
<reference evidence="1 2" key="1">
    <citation type="submission" date="2005-03" db="EMBL/GenBank/DDBJ databases">
        <title>Brevibacillus brevis strain 47, complete genome.</title>
        <authorList>
            <person name="Hosoyama A."/>
            <person name="Yamada R."/>
            <person name="Hongo Y."/>
            <person name="Terui Y."/>
            <person name="Ankai A."/>
            <person name="Masuyama W."/>
            <person name="Sekiguchi M."/>
            <person name="Takeda T."/>
            <person name="Asano K."/>
            <person name="Ohji S."/>
            <person name="Ichikawa N."/>
            <person name="Narita S."/>
            <person name="Aoki N."/>
            <person name="Miura H."/>
            <person name="Matsushita S."/>
            <person name="Sekigawa T."/>
            <person name="Yamagata H."/>
            <person name="Yoshikawa H."/>
            <person name="Udaka S."/>
            <person name="Tanikawa S."/>
            <person name="Fujita N."/>
        </authorList>
    </citation>
    <scope>NUCLEOTIDE SEQUENCE [LARGE SCALE GENOMIC DNA]</scope>
    <source>
        <strain evidence="2">47 / JCM 6285 / NBRC 100599</strain>
    </source>
</reference>
<evidence type="ECO:0008006" key="3">
    <source>
        <dbReference type="Google" id="ProtNLM"/>
    </source>
</evidence>
<dbReference type="EMBL" id="AP008955">
    <property type="protein sequence ID" value="BAH46066.1"/>
    <property type="molecule type" value="Genomic_DNA"/>
</dbReference>
<organism evidence="1 2">
    <name type="scientific">Brevibacillus brevis (strain 47 / JCM 6285 / NBRC 100599)</name>
    <dbReference type="NCBI Taxonomy" id="358681"/>
    <lineage>
        <taxon>Bacteria</taxon>
        <taxon>Bacillati</taxon>
        <taxon>Bacillota</taxon>
        <taxon>Bacilli</taxon>
        <taxon>Bacillales</taxon>
        <taxon>Paenibacillaceae</taxon>
        <taxon>Brevibacillus</taxon>
    </lineage>
</organism>
<name>C0Z5G0_BREBN</name>
<dbReference type="HOGENOM" id="CLU_1472537_0_0_9"/>
<evidence type="ECO:0000313" key="1">
    <source>
        <dbReference type="EMBL" id="BAH46066.1"/>
    </source>
</evidence>